<dbReference type="EMBL" id="CM000147">
    <property type="protein sequence ID" value="EEE51037.1"/>
    <property type="molecule type" value="Genomic_DNA"/>
</dbReference>
<protein>
    <submittedName>
        <fullName evidence="2">Uncharacterized protein</fullName>
    </submittedName>
</protein>
<organism evidence="2">
    <name type="scientific">Oryza sativa subsp. japonica</name>
    <name type="common">Rice</name>
    <dbReference type="NCBI Taxonomy" id="39947"/>
    <lineage>
        <taxon>Eukaryota</taxon>
        <taxon>Viridiplantae</taxon>
        <taxon>Streptophyta</taxon>
        <taxon>Embryophyta</taxon>
        <taxon>Tracheophyta</taxon>
        <taxon>Spermatophyta</taxon>
        <taxon>Magnoliopsida</taxon>
        <taxon>Liliopsida</taxon>
        <taxon>Poales</taxon>
        <taxon>Poaceae</taxon>
        <taxon>BOP clade</taxon>
        <taxon>Oryzoideae</taxon>
        <taxon>Oryzeae</taxon>
        <taxon>Oryzinae</taxon>
        <taxon>Oryza</taxon>
        <taxon>Oryza sativa</taxon>
    </lineage>
</organism>
<evidence type="ECO:0000256" key="1">
    <source>
        <dbReference type="SAM" id="MobiDB-lite"/>
    </source>
</evidence>
<sequence>MGIEKRKKRRRGEGAAAAAWSRRAPRPLHRGDAPRAAPASSGCDNSIGAADNADGAGQAAEVCEWPPPTTTSPRALPQGSLLSRQPPATARRSTLARHSTAPPLCFGRPATPAYRRRRDPPAQLHPAACRRSARPSAPLRSTATAPPTAYRRRYSALLSRWQRWREAEGLRP</sequence>
<proteinExistence type="predicted"/>
<feature type="compositionally biased region" description="Basic residues" evidence="1">
    <location>
        <begin position="1"/>
        <end position="11"/>
    </location>
</feature>
<feature type="compositionally biased region" description="Low complexity" evidence="1">
    <location>
        <begin position="48"/>
        <end position="60"/>
    </location>
</feature>
<feature type="compositionally biased region" description="Low complexity" evidence="1">
    <location>
        <begin position="126"/>
        <end position="141"/>
    </location>
</feature>
<reference evidence="2" key="1">
    <citation type="journal article" date="2005" name="PLoS Biol.">
        <title>The genomes of Oryza sativa: a history of duplications.</title>
        <authorList>
            <person name="Yu J."/>
            <person name="Wang J."/>
            <person name="Lin W."/>
            <person name="Li S."/>
            <person name="Li H."/>
            <person name="Zhou J."/>
            <person name="Ni P."/>
            <person name="Dong W."/>
            <person name="Hu S."/>
            <person name="Zeng C."/>
            <person name="Zhang J."/>
            <person name="Zhang Y."/>
            <person name="Li R."/>
            <person name="Xu Z."/>
            <person name="Li S."/>
            <person name="Li X."/>
            <person name="Zheng H."/>
            <person name="Cong L."/>
            <person name="Lin L."/>
            <person name="Yin J."/>
            <person name="Geng J."/>
            <person name="Li G."/>
            <person name="Shi J."/>
            <person name="Liu J."/>
            <person name="Lv H."/>
            <person name="Li J."/>
            <person name="Wang J."/>
            <person name="Deng Y."/>
            <person name="Ran L."/>
            <person name="Shi X."/>
            <person name="Wang X."/>
            <person name="Wu Q."/>
            <person name="Li C."/>
            <person name="Ren X."/>
            <person name="Wang J."/>
            <person name="Wang X."/>
            <person name="Li D."/>
            <person name="Liu D."/>
            <person name="Zhang X."/>
            <person name="Ji Z."/>
            <person name="Zhao W."/>
            <person name="Sun Y."/>
            <person name="Zhang Z."/>
            <person name="Bao J."/>
            <person name="Han Y."/>
            <person name="Dong L."/>
            <person name="Ji J."/>
            <person name="Chen P."/>
            <person name="Wu S."/>
            <person name="Liu J."/>
            <person name="Xiao Y."/>
            <person name="Bu D."/>
            <person name="Tan J."/>
            <person name="Yang L."/>
            <person name="Ye C."/>
            <person name="Zhang J."/>
            <person name="Xu J."/>
            <person name="Zhou Y."/>
            <person name="Yu Y."/>
            <person name="Zhang B."/>
            <person name="Zhuang S."/>
            <person name="Wei H."/>
            <person name="Liu B."/>
            <person name="Lei M."/>
            <person name="Yu H."/>
            <person name="Li Y."/>
            <person name="Xu H."/>
            <person name="Wei S."/>
            <person name="He X."/>
            <person name="Fang L."/>
            <person name="Zhang Z."/>
            <person name="Zhang Y."/>
            <person name="Huang X."/>
            <person name="Su Z."/>
            <person name="Tong W."/>
            <person name="Li J."/>
            <person name="Tong Z."/>
            <person name="Li S."/>
            <person name="Ye J."/>
            <person name="Wang L."/>
            <person name="Fang L."/>
            <person name="Lei T."/>
            <person name="Chen C."/>
            <person name="Chen H."/>
            <person name="Xu Z."/>
            <person name="Li H."/>
            <person name="Huang H."/>
            <person name="Zhang F."/>
            <person name="Xu H."/>
            <person name="Li N."/>
            <person name="Zhao C."/>
            <person name="Li S."/>
            <person name="Dong L."/>
            <person name="Huang Y."/>
            <person name="Li L."/>
            <person name="Xi Y."/>
            <person name="Qi Q."/>
            <person name="Li W."/>
            <person name="Zhang B."/>
            <person name="Hu W."/>
            <person name="Zhang Y."/>
            <person name="Tian X."/>
            <person name="Jiao Y."/>
            <person name="Liang X."/>
            <person name="Jin J."/>
            <person name="Gao L."/>
            <person name="Zheng W."/>
            <person name="Hao B."/>
            <person name="Liu S."/>
            <person name="Wang W."/>
            <person name="Yuan L."/>
            <person name="Cao M."/>
            <person name="McDermott J."/>
            <person name="Samudrala R."/>
            <person name="Wang J."/>
            <person name="Wong G.K."/>
            <person name="Yang H."/>
        </authorList>
    </citation>
    <scope>NUCLEOTIDE SEQUENCE [LARGE SCALE GENOMIC DNA]</scope>
</reference>
<dbReference type="AlphaFoldDB" id="B9G5Z0"/>
<accession>B9G5Z0</accession>
<name>B9G5Z0_ORYSJ</name>
<evidence type="ECO:0000313" key="2">
    <source>
        <dbReference type="EMBL" id="EEE51037.1"/>
    </source>
</evidence>
<reference evidence="2" key="2">
    <citation type="submission" date="2008-12" db="EMBL/GenBank/DDBJ databases">
        <title>Improved gene annotation of the rice (Oryza sativa) genomes.</title>
        <authorList>
            <person name="Wang J."/>
            <person name="Li R."/>
            <person name="Fan W."/>
            <person name="Huang Q."/>
            <person name="Zhang J."/>
            <person name="Zhou Y."/>
            <person name="Hu Y."/>
            <person name="Zi S."/>
            <person name="Li J."/>
            <person name="Ni P."/>
            <person name="Zheng H."/>
            <person name="Zhang Y."/>
            <person name="Zhao M."/>
            <person name="Hao Q."/>
            <person name="McDermott J."/>
            <person name="Samudrala R."/>
            <person name="Kristiansen K."/>
            <person name="Wong G.K.-S."/>
        </authorList>
    </citation>
    <scope>NUCLEOTIDE SEQUENCE</scope>
</reference>
<dbReference type="Proteomes" id="UP000007752">
    <property type="component" value="Chromosome 10"/>
</dbReference>
<gene>
    <name evidence="2" type="ORF">OsJ_31690</name>
</gene>
<feature type="region of interest" description="Disordered" evidence="1">
    <location>
        <begin position="1"/>
        <end position="149"/>
    </location>
</feature>